<evidence type="ECO:0000313" key="1">
    <source>
        <dbReference type="EMBL" id="KKN45890.1"/>
    </source>
</evidence>
<proteinExistence type="predicted"/>
<gene>
    <name evidence="1" type="ORF">LCGC14_0678370</name>
</gene>
<comment type="caution">
    <text evidence="1">The sequence shown here is derived from an EMBL/GenBank/DDBJ whole genome shotgun (WGS) entry which is preliminary data.</text>
</comment>
<accession>A0A0F9QNY4</accession>
<name>A0A0F9QNY4_9ZZZZ</name>
<dbReference type="EMBL" id="LAZR01001360">
    <property type="protein sequence ID" value="KKN45890.1"/>
    <property type="molecule type" value="Genomic_DNA"/>
</dbReference>
<protein>
    <submittedName>
        <fullName evidence="1">Uncharacterized protein</fullName>
    </submittedName>
</protein>
<reference evidence="1" key="1">
    <citation type="journal article" date="2015" name="Nature">
        <title>Complex archaea that bridge the gap between prokaryotes and eukaryotes.</title>
        <authorList>
            <person name="Spang A."/>
            <person name="Saw J.H."/>
            <person name="Jorgensen S.L."/>
            <person name="Zaremba-Niedzwiedzka K."/>
            <person name="Martijn J."/>
            <person name="Lind A.E."/>
            <person name="van Eijk R."/>
            <person name="Schleper C."/>
            <person name="Guy L."/>
            <person name="Ettema T.J."/>
        </authorList>
    </citation>
    <scope>NUCLEOTIDE SEQUENCE</scope>
</reference>
<sequence>MGFIVPPMSLAEVVDEILHRANPHNAGRADDQFRGHVATPLIAS</sequence>
<dbReference type="AlphaFoldDB" id="A0A0F9QNY4"/>
<organism evidence="1">
    <name type="scientific">marine sediment metagenome</name>
    <dbReference type="NCBI Taxonomy" id="412755"/>
    <lineage>
        <taxon>unclassified sequences</taxon>
        <taxon>metagenomes</taxon>
        <taxon>ecological metagenomes</taxon>
    </lineage>
</organism>